<sequence>MFWYLIVVVVCLFFSGLFSGSETALFSMSKTLLVQLKETKPKSGARVSRLLANPPRLLGTILLSNLFVNVIASSVWTLFILALVRYYRLSQPLYLAIGSIVMTALLLVFGEVLPKLWALRNPLAGANFLSPLITFFTKVFSPMVGILSLLGFKILRRTKSPDFPTDEELLTMIEIGREQGTITATEEEILHNLIELEKRTASEVMTPRIKICGLERNSSCDEALQFAKETGFSRFPVFDQTIDTIIGILYVKDLLIHSNAVSRIDAIMRQPYFIPEVKKLSSLLEELRKKGSHIAIVVDEFGQTAGLITLEDVLEAIFGEISDEYDLSSDLPYFQVDEKTYLVDGEIDLRTLNRIFKRAFKGLDYERLSGFICAQLNRLPKVGDSFTFRKLRFEVKAVNNNRIEKVLIQSVRGE</sequence>
<dbReference type="Pfam" id="PF03471">
    <property type="entry name" value="CorC_HlyC"/>
    <property type="match status" value="1"/>
</dbReference>
<dbReference type="SMART" id="SM00116">
    <property type="entry name" value="CBS"/>
    <property type="match status" value="2"/>
</dbReference>
<accession>A0A7C6EBA3</accession>
<dbReference type="GO" id="GO:0005886">
    <property type="term" value="C:plasma membrane"/>
    <property type="evidence" value="ECO:0007669"/>
    <property type="project" value="TreeGrafter"/>
</dbReference>
<evidence type="ECO:0000256" key="6">
    <source>
        <dbReference type="ARBA" id="ARBA00023136"/>
    </source>
</evidence>
<evidence type="ECO:0000256" key="7">
    <source>
        <dbReference type="PROSITE-ProRule" id="PRU00703"/>
    </source>
</evidence>
<dbReference type="AlphaFoldDB" id="A0A7C6EBA3"/>
<organism evidence="12">
    <name type="scientific">candidate division WOR-3 bacterium</name>
    <dbReference type="NCBI Taxonomy" id="2052148"/>
    <lineage>
        <taxon>Bacteria</taxon>
        <taxon>Bacteria division WOR-3</taxon>
    </lineage>
</organism>
<feature type="domain" description="CNNM transmembrane" evidence="11">
    <location>
        <begin position="1"/>
        <end position="187"/>
    </location>
</feature>
<dbReference type="GO" id="GO:0050660">
    <property type="term" value="F:flavin adenine dinucleotide binding"/>
    <property type="evidence" value="ECO:0007669"/>
    <property type="project" value="InterPro"/>
</dbReference>
<comment type="subcellular location">
    <subcellularLocation>
        <location evidence="1">Membrane</location>
        <topology evidence="1">Multi-pass membrane protein</topology>
    </subcellularLocation>
</comment>
<name>A0A7C6EBA3_UNCW3</name>
<evidence type="ECO:0000256" key="2">
    <source>
        <dbReference type="ARBA" id="ARBA00022692"/>
    </source>
</evidence>
<comment type="caution">
    <text evidence="12">The sequence shown here is derived from an EMBL/GenBank/DDBJ whole genome shotgun (WGS) entry which is preliminary data.</text>
</comment>
<dbReference type="InterPro" id="IPR005170">
    <property type="entry name" value="Transptr-assoc_dom"/>
</dbReference>
<dbReference type="PANTHER" id="PTHR22777:SF17">
    <property type="entry name" value="UPF0053 PROTEIN SLL0260"/>
    <property type="match status" value="1"/>
</dbReference>
<dbReference type="InterPro" id="IPR036318">
    <property type="entry name" value="FAD-bd_PCMH-like_sf"/>
</dbReference>
<dbReference type="SUPFAM" id="SSF56176">
    <property type="entry name" value="FAD-binding/transporter-associated domain-like"/>
    <property type="match status" value="1"/>
</dbReference>
<keyword evidence="5 7" id="KW-0129">CBS domain</keyword>
<keyword evidence="2 8" id="KW-0812">Transmembrane</keyword>
<feature type="transmembrane region" description="Helical" evidence="9">
    <location>
        <begin position="93"/>
        <end position="113"/>
    </location>
</feature>
<dbReference type="PANTHER" id="PTHR22777">
    <property type="entry name" value="HEMOLYSIN-RELATED"/>
    <property type="match status" value="1"/>
</dbReference>
<protein>
    <submittedName>
        <fullName evidence="12">HlyC/CorC family transporter</fullName>
    </submittedName>
</protein>
<feature type="transmembrane region" description="Helical" evidence="9">
    <location>
        <begin position="133"/>
        <end position="152"/>
    </location>
</feature>
<dbReference type="SUPFAM" id="SSF54631">
    <property type="entry name" value="CBS-domain pair"/>
    <property type="match status" value="1"/>
</dbReference>
<gene>
    <name evidence="12" type="ORF">ENW73_06480</name>
</gene>
<keyword evidence="4 8" id="KW-1133">Transmembrane helix</keyword>
<dbReference type="Pfam" id="PF01595">
    <property type="entry name" value="CNNM"/>
    <property type="match status" value="1"/>
</dbReference>
<evidence type="ECO:0000256" key="5">
    <source>
        <dbReference type="ARBA" id="ARBA00023122"/>
    </source>
</evidence>
<dbReference type="CDD" id="cd04590">
    <property type="entry name" value="CBS_pair_CorC_HlyC_assoc"/>
    <property type="match status" value="1"/>
</dbReference>
<feature type="domain" description="CBS" evidence="10">
    <location>
        <begin position="205"/>
        <end position="266"/>
    </location>
</feature>
<evidence type="ECO:0000256" key="8">
    <source>
        <dbReference type="PROSITE-ProRule" id="PRU01193"/>
    </source>
</evidence>
<dbReference type="Gene3D" id="3.30.465.10">
    <property type="match status" value="1"/>
</dbReference>
<dbReference type="InterPro" id="IPR002550">
    <property type="entry name" value="CNNM"/>
</dbReference>
<dbReference type="EMBL" id="DTLI01000153">
    <property type="protein sequence ID" value="HHS52495.1"/>
    <property type="molecule type" value="Genomic_DNA"/>
</dbReference>
<dbReference type="SMART" id="SM01091">
    <property type="entry name" value="CorC_HlyC"/>
    <property type="match status" value="1"/>
</dbReference>
<dbReference type="InterPro" id="IPR046342">
    <property type="entry name" value="CBS_dom_sf"/>
</dbReference>
<feature type="transmembrane region" description="Helical" evidence="9">
    <location>
        <begin position="57"/>
        <end position="81"/>
    </location>
</feature>
<feature type="domain" description="CBS" evidence="10">
    <location>
        <begin position="267"/>
        <end position="324"/>
    </location>
</feature>
<evidence type="ECO:0000256" key="4">
    <source>
        <dbReference type="ARBA" id="ARBA00022989"/>
    </source>
</evidence>
<dbReference type="FunFam" id="3.10.580.10:FF:000002">
    <property type="entry name" value="Magnesium/cobalt efflux protein CorC"/>
    <property type="match status" value="1"/>
</dbReference>
<dbReference type="InterPro" id="IPR044751">
    <property type="entry name" value="Ion_transp-like_CBS"/>
</dbReference>
<dbReference type="InterPro" id="IPR000644">
    <property type="entry name" value="CBS_dom"/>
</dbReference>
<keyword evidence="6 8" id="KW-0472">Membrane</keyword>
<dbReference type="Gene3D" id="3.10.580.10">
    <property type="entry name" value="CBS-domain"/>
    <property type="match status" value="1"/>
</dbReference>
<evidence type="ECO:0000256" key="3">
    <source>
        <dbReference type="ARBA" id="ARBA00022737"/>
    </source>
</evidence>
<dbReference type="Pfam" id="PF00571">
    <property type="entry name" value="CBS"/>
    <property type="match status" value="2"/>
</dbReference>
<evidence type="ECO:0000256" key="1">
    <source>
        <dbReference type="ARBA" id="ARBA00004141"/>
    </source>
</evidence>
<dbReference type="PROSITE" id="PS51371">
    <property type="entry name" value="CBS"/>
    <property type="match status" value="2"/>
</dbReference>
<reference evidence="12" key="1">
    <citation type="journal article" date="2020" name="mSystems">
        <title>Genome- and Community-Level Interaction Insights into Carbon Utilization and Element Cycling Functions of Hydrothermarchaeota in Hydrothermal Sediment.</title>
        <authorList>
            <person name="Zhou Z."/>
            <person name="Liu Y."/>
            <person name="Xu W."/>
            <person name="Pan J."/>
            <person name="Luo Z.H."/>
            <person name="Li M."/>
        </authorList>
    </citation>
    <scope>NUCLEOTIDE SEQUENCE [LARGE SCALE GENOMIC DNA]</scope>
    <source>
        <strain evidence="12">SpSt-876</strain>
    </source>
</reference>
<evidence type="ECO:0000256" key="9">
    <source>
        <dbReference type="SAM" id="Phobius"/>
    </source>
</evidence>
<dbReference type="InterPro" id="IPR016169">
    <property type="entry name" value="FAD-bd_PCMH_sub2"/>
</dbReference>
<dbReference type="PROSITE" id="PS51846">
    <property type="entry name" value="CNNM"/>
    <property type="match status" value="1"/>
</dbReference>
<evidence type="ECO:0000259" key="11">
    <source>
        <dbReference type="PROSITE" id="PS51846"/>
    </source>
</evidence>
<evidence type="ECO:0000313" key="12">
    <source>
        <dbReference type="EMBL" id="HHS52495.1"/>
    </source>
</evidence>
<proteinExistence type="predicted"/>
<keyword evidence="3" id="KW-0677">Repeat</keyword>
<evidence type="ECO:0000259" key="10">
    <source>
        <dbReference type="PROSITE" id="PS51371"/>
    </source>
</evidence>